<dbReference type="PANTHER" id="PTHR45693:SF7">
    <property type="entry name" value="TRANSCRIPTION FACTOR TGA7"/>
    <property type="match status" value="1"/>
</dbReference>
<dbReference type="FunFam" id="1.20.5.170:FF:000019">
    <property type="entry name" value="BZIP family transcription factor"/>
    <property type="match status" value="1"/>
</dbReference>
<evidence type="ECO:0000256" key="2">
    <source>
        <dbReference type="ARBA" id="ARBA00007163"/>
    </source>
</evidence>
<comment type="caution">
    <text evidence="11">The sequence shown here is derived from an EMBL/GenBank/DDBJ whole genome shotgun (WGS) entry which is preliminary data.</text>
</comment>
<evidence type="ECO:0000256" key="4">
    <source>
        <dbReference type="ARBA" id="ARBA00023125"/>
    </source>
</evidence>
<evidence type="ECO:0000313" key="12">
    <source>
        <dbReference type="Proteomes" id="UP000634136"/>
    </source>
</evidence>
<keyword evidence="4" id="KW-0238">DNA-binding</keyword>
<feature type="coiled-coil region" evidence="8">
    <location>
        <begin position="99"/>
        <end position="126"/>
    </location>
</feature>
<comment type="similarity">
    <text evidence="2">Belongs to the bZIP family.</text>
</comment>
<dbReference type="PANTHER" id="PTHR45693">
    <property type="entry name" value="TRANSCRIPTION FACTOR TGA9"/>
    <property type="match status" value="1"/>
</dbReference>
<dbReference type="Proteomes" id="UP000634136">
    <property type="component" value="Unassembled WGS sequence"/>
</dbReference>
<dbReference type="PROSITE" id="PS51806">
    <property type="entry name" value="DOG1"/>
    <property type="match status" value="1"/>
</dbReference>
<keyword evidence="3" id="KW-0805">Transcription regulation</keyword>
<keyword evidence="6" id="KW-0804">Transcription</keyword>
<dbReference type="AlphaFoldDB" id="A0A834WQH7"/>
<reference evidence="11" key="1">
    <citation type="submission" date="2020-09" db="EMBL/GenBank/DDBJ databases">
        <title>Genome-Enabled Discovery of Anthraquinone Biosynthesis in Senna tora.</title>
        <authorList>
            <person name="Kang S.-H."/>
            <person name="Pandey R.P."/>
            <person name="Lee C.-M."/>
            <person name="Sim J.-S."/>
            <person name="Jeong J.-T."/>
            <person name="Choi B.-S."/>
            <person name="Jung M."/>
            <person name="Ginzburg D."/>
            <person name="Zhao K."/>
            <person name="Won S.Y."/>
            <person name="Oh T.-J."/>
            <person name="Yu Y."/>
            <person name="Kim N.-H."/>
            <person name="Lee O.R."/>
            <person name="Lee T.-H."/>
            <person name="Bashyal P."/>
            <person name="Kim T.-S."/>
            <person name="Lee W.-H."/>
            <person name="Kawkins C."/>
            <person name="Kim C.-K."/>
            <person name="Kim J.S."/>
            <person name="Ahn B.O."/>
            <person name="Rhee S.Y."/>
            <person name="Sohng J.K."/>
        </authorList>
    </citation>
    <scope>NUCLEOTIDE SEQUENCE</scope>
    <source>
        <tissue evidence="11">Leaf</tissue>
    </source>
</reference>
<keyword evidence="7" id="KW-0539">Nucleus</keyword>
<evidence type="ECO:0000256" key="3">
    <source>
        <dbReference type="ARBA" id="ARBA00023015"/>
    </source>
</evidence>
<dbReference type="GO" id="GO:0000976">
    <property type="term" value="F:transcription cis-regulatory region binding"/>
    <property type="evidence" value="ECO:0007669"/>
    <property type="project" value="UniProtKB-ARBA"/>
</dbReference>
<evidence type="ECO:0000256" key="6">
    <source>
        <dbReference type="ARBA" id="ARBA00023163"/>
    </source>
</evidence>
<dbReference type="GO" id="GO:0003700">
    <property type="term" value="F:DNA-binding transcription factor activity"/>
    <property type="evidence" value="ECO:0007669"/>
    <property type="project" value="InterPro"/>
</dbReference>
<dbReference type="InterPro" id="IPR004827">
    <property type="entry name" value="bZIP"/>
</dbReference>
<dbReference type="Pfam" id="PF00170">
    <property type="entry name" value="bZIP_1"/>
    <property type="match status" value="1"/>
</dbReference>
<feature type="compositionally biased region" description="Polar residues" evidence="9">
    <location>
        <begin position="49"/>
        <end position="59"/>
    </location>
</feature>
<gene>
    <name evidence="11" type="ORF">G2W53_012226</name>
</gene>
<keyword evidence="8" id="KW-0175">Coiled coil</keyword>
<evidence type="ECO:0000256" key="1">
    <source>
        <dbReference type="ARBA" id="ARBA00004123"/>
    </source>
</evidence>
<dbReference type="SMART" id="SM00338">
    <property type="entry name" value="BRLZ"/>
    <property type="match status" value="1"/>
</dbReference>
<evidence type="ECO:0000256" key="5">
    <source>
        <dbReference type="ARBA" id="ARBA00023159"/>
    </source>
</evidence>
<dbReference type="OrthoDB" id="2015618at2759"/>
<dbReference type="SUPFAM" id="SSF57959">
    <property type="entry name" value="Leucine zipper domain"/>
    <property type="match status" value="1"/>
</dbReference>
<name>A0A834WQH7_9FABA</name>
<proteinExistence type="inferred from homology"/>
<dbReference type="GO" id="GO:0006351">
    <property type="term" value="P:DNA-templated transcription"/>
    <property type="evidence" value="ECO:0007669"/>
    <property type="project" value="InterPro"/>
</dbReference>
<feature type="domain" description="DOG1" evidence="10">
    <location>
        <begin position="145"/>
        <end position="355"/>
    </location>
</feature>
<feature type="region of interest" description="Disordered" evidence="9">
    <location>
        <begin position="49"/>
        <end position="73"/>
    </location>
</feature>
<dbReference type="EMBL" id="JAAIUW010000005">
    <property type="protein sequence ID" value="KAF7829893.1"/>
    <property type="molecule type" value="Genomic_DNA"/>
</dbReference>
<comment type="subcellular location">
    <subcellularLocation>
        <location evidence="1">Nucleus</location>
    </subcellularLocation>
</comment>
<dbReference type="Pfam" id="PF14144">
    <property type="entry name" value="DOG1"/>
    <property type="match status" value="1"/>
</dbReference>
<protein>
    <submittedName>
        <fullName evidence="11">Transcription factor TGA7-like</fullName>
    </submittedName>
</protein>
<evidence type="ECO:0000259" key="10">
    <source>
        <dbReference type="PROSITE" id="PS51806"/>
    </source>
</evidence>
<dbReference type="InterPro" id="IPR046347">
    <property type="entry name" value="bZIP_sf"/>
</dbReference>
<evidence type="ECO:0000313" key="11">
    <source>
        <dbReference type="EMBL" id="KAF7829893.1"/>
    </source>
</evidence>
<keyword evidence="12" id="KW-1185">Reference proteome</keyword>
<accession>A0A834WQH7</accession>
<dbReference type="PROSITE" id="PS00036">
    <property type="entry name" value="BZIP_BASIC"/>
    <property type="match status" value="1"/>
</dbReference>
<sequence length="366" mass="41311">MSSVSTQFAISRSMDMYEPFQRVSMWDESFKSDDGDLKSGATPILLANTTSTQNKSQCIPHQPRGSSEDDQDTNKAVNYKVVRRLAQNREAARKSRLRKKAYVEQLETSRLKLMQLELEIEKARKQGGLGIGGYVGSPGTINSGIGGFEIEYGHWVEEQDRQNAELRKALQSNGCDQVLLHLLVESALKHYSNLFKMKAEAAKADIFYLLCGAWKTSVERFFLWIGGSRPSQLLNMIVPQLEPLSEEQIVSVNNLRLSSLQAEDALSQGLDKLQYTLLHNIASDPYLLGFQMAATPTMDKIEALEDFVNQADHLREQTLQHMSRILTTHQAARGLLLLGEYFHHLRALTSLWAFHPPKLKSPNFPF</sequence>
<dbReference type="GO" id="GO:0005634">
    <property type="term" value="C:nucleus"/>
    <property type="evidence" value="ECO:0007669"/>
    <property type="project" value="UniProtKB-SubCell"/>
</dbReference>
<evidence type="ECO:0000256" key="8">
    <source>
        <dbReference type="SAM" id="Coils"/>
    </source>
</evidence>
<dbReference type="Gene3D" id="1.20.5.170">
    <property type="match status" value="1"/>
</dbReference>
<organism evidence="11 12">
    <name type="scientific">Senna tora</name>
    <dbReference type="NCBI Taxonomy" id="362788"/>
    <lineage>
        <taxon>Eukaryota</taxon>
        <taxon>Viridiplantae</taxon>
        <taxon>Streptophyta</taxon>
        <taxon>Embryophyta</taxon>
        <taxon>Tracheophyta</taxon>
        <taxon>Spermatophyta</taxon>
        <taxon>Magnoliopsida</taxon>
        <taxon>eudicotyledons</taxon>
        <taxon>Gunneridae</taxon>
        <taxon>Pentapetalae</taxon>
        <taxon>rosids</taxon>
        <taxon>fabids</taxon>
        <taxon>Fabales</taxon>
        <taxon>Fabaceae</taxon>
        <taxon>Caesalpinioideae</taxon>
        <taxon>Cassia clade</taxon>
        <taxon>Senna</taxon>
    </lineage>
</organism>
<evidence type="ECO:0000256" key="9">
    <source>
        <dbReference type="SAM" id="MobiDB-lite"/>
    </source>
</evidence>
<keyword evidence="5" id="KW-0010">Activator</keyword>
<evidence type="ECO:0000256" key="7">
    <source>
        <dbReference type="ARBA" id="ARBA00023242"/>
    </source>
</evidence>
<dbReference type="InterPro" id="IPR025422">
    <property type="entry name" value="TGA_domain"/>
</dbReference>